<keyword evidence="4" id="KW-1133">Transmembrane helix</keyword>
<dbReference type="RefSeq" id="XP_002672977.1">
    <property type="nucleotide sequence ID" value="XM_002672931.1"/>
</dbReference>
<dbReference type="Pfam" id="PF00069">
    <property type="entry name" value="Pkinase"/>
    <property type="match status" value="1"/>
</dbReference>
<comment type="caution">
    <text evidence="3">Lacks conserved residue(s) required for the propagation of feature annotation.</text>
</comment>
<protein>
    <submittedName>
        <fullName evidence="8">Predicted protein</fullName>
    </submittedName>
</protein>
<evidence type="ECO:0000256" key="3">
    <source>
        <dbReference type="PROSITE-ProRule" id="PRU00076"/>
    </source>
</evidence>
<dbReference type="Gene3D" id="3.30.200.20">
    <property type="entry name" value="Phosphorylase Kinase, domain 1"/>
    <property type="match status" value="1"/>
</dbReference>
<name>D2VSQ4_NAEGR</name>
<dbReference type="SMART" id="SM00220">
    <property type="entry name" value="S_TKc"/>
    <property type="match status" value="1"/>
</dbReference>
<evidence type="ECO:0000256" key="4">
    <source>
        <dbReference type="SAM" id="Phobius"/>
    </source>
</evidence>
<dbReference type="PANTHER" id="PTHR24361">
    <property type="entry name" value="MITOGEN-ACTIVATED KINASE KINASE KINASE"/>
    <property type="match status" value="1"/>
</dbReference>
<keyword evidence="4" id="KW-0472">Membrane</keyword>
<dbReference type="GO" id="GO:0004674">
    <property type="term" value="F:protein serine/threonine kinase activity"/>
    <property type="evidence" value="ECO:0007669"/>
    <property type="project" value="TreeGrafter"/>
</dbReference>
<reference evidence="8 9" key="1">
    <citation type="journal article" date="2010" name="Cell">
        <title>The genome of Naegleria gruberi illuminates early eukaryotic versatility.</title>
        <authorList>
            <person name="Fritz-Laylin L.K."/>
            <person name="Prochnik S.E."/>
            <person name="Ginger M.L."/>
            <person name="Dacks J.B."/>
            <person name="Carpenter M.L."/>
            <person name="Field M.C."/>
            <person name="Kuo A."/>
            <person name="Paredez A."/>
            <person name="Chapman J."/>
            <person name="Pham J."/>
            <person name="Shu S."/>
            <person name="Neupane R."/>
            <person name="Cipriano M."/>
            <person name="Mancuso J."/>
            <person name="Tu H."/>
            <person name="Salamov A."/>
            <person name="Lindquist E."/>
            <person name="Shapiro H."/>
            <person name="Lucas S."/>
            <person name="Grigoriev I.V."/>
            <person name="Cande W.Z."/>
            <person name="Fulton C."/>
            <person name="Rokhsar D.S."/>
            <person name="Dawson S.C."/>
        </authorList>
    </citation>
    <scope>NUCLEOTIDE SEQUENCE [LARGE SCALE GENOMIC DNA]</scope>
    <source>
        <strain evidence="8 9">NEG-M</strain>
    </source>
</reference>
<dbReference type="PROSITE" id="PS00108">
    <property type="entry name" value="PROTEIN_KINASE_ST"/>
    <property type="match status" value="1"/>
</dbReference>
<gene>
    <name evidence="8" type="ORF">NAEGRDRAFT_81100</name>
</gene>
<dbReference type="Gene3D" id="2.120.10.30">
    <property type="entry name" value="TolB, C-terminal domain"/>
    <property type="match status" value="3"/>
</dbReference>
<dbReference type="Pfam" id="PF07974">
    <property type="entry name" value="EGF_2"/>
    <property type="match status" value="1"/>
</dbReference>
<feature type="domain" description="Protein kinase" evidence="6">
    <location>
        <begin position="1135"/>
        <end position="1393"/>
    </location>
</feature>
<keyword evidence="9" id="KW-1185">Reference proteome</keyword>
<evidence type="ECO:0000259" key="6">
    <source>
        <dbReference type="PROSITE" id="PS50011"/>
    </source>
</evidence>
<feature type="signal peptide" evidence="5">
    <location>
        <begin position="1"/>
        <end position="32"/>
    </location>
</feature>
<dbReference type="Gene3D" id="1.10.510.10">
    <property type="entry name" value="Transferase(Phosphotransferase) domain 1"/>
    <property type="match status" value="1"/>
</dbReference>
<sequence length="1394" mass="154274">MSGCFVSSPLTHTCLFLLLLVGFLTNLSVISSLSTPVNYYIQTLDGFYNTLDKVVEAKNAYMLSPTGLCLGLNGDVFVSDAERHVVFRIFNTMSLVEVYAGYVTNGYNGDGLKAVGTLLNTPTAISVNPVNGDLYIADSLNNRIRIVSNRTRTTSIAHMFNNPRGVYVSVNGFVYISDTDNNLIKKYEISTSQISVIGGGGYLNGDYDGVDAKLLKLQSPKNIFVVSNGNKDIVYFTDAERLKSIDENGKYRIVDGGVAQSNLYGVYVSNGGEIYASSQSNNFVQMKLVNSAETQIFVGGSEGYGGDNQLYNSPNISFYEPSSLIVTQNTLIVADKSNRCIRKIDLQTKMVSTLSGGIVNHPNGEDISPLQMYSGGDINFPFYHKNELYFVEKLWFLRKVSNGKMKTVLGCHRDYPIKYSAGIPQRIYLPITTVFYIGNGDVLLLSEYSIYNFNLETQILTLAFSSSQIYPSLAAIGDSFNNSTIYVRYSNYITAVQKSTIVYYLLPIPTSIVDQIVVFPNLRYPNCNSVFTYSTVLNTLYEYLDFKNGSTTVVTMPIPSSFSFTGFSMNGNNSLFFWNAGQLYDYQLETHSLKKISGLDYYNVSNSAYFIVGYNGENIPIENSALFSPRATRQSSSIIVTNVYHISELSNGKITTIAGLSPISRTLVPGLLMRDSSKKVIYFVDNRTLKKFDETTGKSTSLSTSLFTSITTPFDTPYLTLNLQPSVSRPYGLFSKFDGKIYIKDACRIIRIDPKTVSFEKLIGNACGMFVVGVKGTDSPCPAANTAMTGMTYDETTGDLLFSTASSIFRYNLKTQFISLEFAFSIVGTVISSDGIINNATIPGLIANILYQDGYLYICTSSTIRRIEKLSDGTFYLRTIVGNFIAGYSGDKLPALQSSIDNPSALYVKKNGDVIILDGIGACIVRMYQNQSGLLLDIAGSRSVASKFNGDGFGTYSMFTLFSKQVDYDEGTGEIFLIDSVYIRKVIPYCGENYLYNSWNNTCDAKLSCNGTLAISENVCNGNGQCSDFNVCQCKSGFEGQFCEIQKTQDSTVLIVAIVIPVVAFILILLTVLILIIVLFMCFSKKRKKDFELAKLDTRNVELSETTFLSISSMIISSSAGSSVGSDTANPFSRYANISRIGQGAFGSVYKVTDLKTNKPKAIKTVKFESLTDLNTIMKEASQLSNIKHPNIIKINDYFITNDNLLIIDMDFYELGDLSKLNTDNCREKIVKQILKQMLSALKYVHEEMHIIHRDIKPTNIFIKKLSSDNIEIVLADFGLAKKYQEMSGHSYAGTPLYMSPEVALGSSYSFNTDIFSLGISIYQIMTNDQATSISNLLMGNQAENAIKILTNQMKETAHNEYSEELIQIVLKMLEKDAKQRPSAAQLLSLTYFK</sequence>
<evidence type="ECO:0000313" key="9">
    <source>
        <dbReference type="Proteomes" id="UP000006671"/>
    </source>
</evidence>
<dbReference type="InParanoid" id="D2VSQ4"/>
<feature type="domain" description="EGF-like" evidence="7">
    <location>
        <begin position="1010"/>
        <end position="1044"/>
    </location>
</feature>
<dbReference type="InterPro" id="IPR008271">
    <property type="entry name" value="Ser/Thr_kinase_AS"/>
</dbReference>
<keyword evidence="5" id="KW-0732">Signal</keyword>
<feature type="chain" id="PRO_5003037884" evidence="5">
    <location>
        <begin position="33"/>
        <end position="1394"/>
    </location>
</feature>
<organism evidence="9">
    <name type="scientific">Naegleria gruberi</name>
    <name type="common">Amoeba</name>
    <dbReference type="NCBI Taxonomy" id="5762"/>
    <lineage>
        <taxon>Eukaryota</taxon>
        <taxon>Discoba</taxon>
        <taxon>Heterolobosea</taxon>
        <taxon>Tetramitia</taxon>
        <taxon>Eutetramitia</taxon>
        <taxon>Vahlkampfiidae</taxon>
        <taxon>Naegleria</taxon>
    </lineage>
</organism>
<evidence type="ECO:0000256" key="1">
    <source>
        <dbReference type="ARBA" id="ARBA00022737"/>
    </source>
</evidence>
<dbReference type="PROSITE" id="PS00022">
    <property type="entry name" value="EGF_1"/>
    <property type="match status" value="1"/>
</dbReference>
<dbReference type="PROSITE" id="PS01186">
    <property type="entry name" value="EGF_2"/>
    <property type="match status" value="1"/>
</dbReference>
<dbReference type="InterPro" id="IPR011009">
    <property type="entry name" value="Kinase-like_dom_sf"/>
</dbReference>
<evidence type="ECO:0000256" key="2">
    <source>
        <dbReference type="ARBA" id="ARBA00023157"/>
    </source>
</evidence>
<dbReference type="SUPFAM" id="SSF56112">
    <property type="entry name" value="Protein kinase-like (PK-like)"/>
    <property type="match status" value="1"/>
</dbReference>
<dbReference type="InterPro" id="IPR000742">
    <property type="entry name" value="EGF"/>
</dbReference>
<dbReference type="GO" id="GO:0005737">
    <property type="term" value="C:cytoplasm"/>
    <property type="evidence" value="ECO:0007669"/>
    <property type="project" value="TreeGrafter"/>
</dbReference>
<accession>D2VSQ4</accession>
<dbReference type="InterPro" id="IPR000719">
    <property type="entry name" value="Prot_kinase_dom"/>
</dbReference>
<evidence type="ECO:0000256" key="5">
    <source>
        <dbReference type="SAM" id="SignalP"/>
    </source>
</evidence>
<keyword evidence="4" id="KW-0812">Transmembrane</keyword>
<dbReference type="PROSITE" id="PS50011">
    <property type="entry name" value="PROTEIN_KINASE_DOM"/>
    <property type="match status" value="1"/>
</dbReference>
<dbReference type="CDD" id="cd00054">
    <property type="entry name" value="EGF_CA"/>
    <property type="match status" value="1"/>
</dbReference>
<dbReference type="Pfam" id="PF01436">
    <property type="entry name" value="NHL"/>
    <property type="match status" value="1"/>
</dbReference>
<dbReference type="InterPro" id="IPR011042">
    <property type="entry name" value="6-blade_b-propeller_TolB-like"/>
</dbReference>
<dbReference type="eggNOG" id="KOG0589">
    <property type="taxonomic scope" value="Eukaryota"/>
</dbReference>
<keyword evidence="3" id="KW-0245">EGF-like domain</keyword>
<evidence type="ECO:0000259" key="7">
    <source>
        <dbReference type="PROSITE" id="PS50026"/>
    </source>
</evidence>
<feature type="transmembrane region" description="Helical" evidence="4">
    <location>
        <begin position="1053"/>
        <end position="1083"/>
    </location>
</feature>
<dbReference type="SUPFAM" id="SSF101898">
    <property type="entry name" value="NHL repeat"/>
    <property type="match status" value="2"/>
</dbReference>
<dbReference type="InterPro" id="IPR053235">
    <property type="entry name" value="Ser_Thr_kinase"/>
</dbReference>
<dbReference type="EMBL" id="GG738894">
    <property type="protein sequence ID" value="EFC40233.1"/>
    <property type="molecule type" value="Genomic_DNA"/>
</dbReference>
<dbReference type="Gene3D" id="2.10.25.10">
    <property type="entry name" value="Laminin"/>
    <property type="match status" value="1"/>
</dbReference>
<keyword evidence="2 3" id="KW-1015">Disulfide bond</keyword>
<dbReference type="InterPro" id="IPR001258">
    <property type="entry name" value="NHL_repeat"/>
</dbReference>
<dbReference type="GO" id="GO:0005524">
    <property type="term" value="F:ATP binding"/>
    <property type="evidence" value="ECO:0007669"/>
    <property type="project" value="InterPro"/>
</dbReference>
<evidence type="ECO:0000313" key="8">
    <source>
        <dbReference type="EMBL" id="EFC40233.1"/>
    </source>
</evidence>
<dbReference type="VEuPathDB" id="AmoebaDB:NAEGRDRAFT_81100"/>
<feature type="disulfide bond" evidence="3">
    <location>
        <begin position="1034"/>
        <end position="1043"/>
    </location>
</feature>
<dbReference type="OrthoDB" id="10252171at2759"/>
<dbReference type="PROSITE" id="PS50026">
    <property type="entry name" value="EGF_3"/>
    <property type="match status" value="1"/>
</dbReference>
<dbReference type="KEGG" id="ngr:NAEGRDRAFT_81100"/>
<dbReference type="InterPro" id="IPR013111">
    <property type="entry name" value="EGF_extracell"/>
</dbReference>
<proteinExistence type="predicted"/>
<dbReference type="Proteomes" id="UP000006671">
    <property type="component" value="Unassembled WGS sequence"/>
</dbReference>
<keyword evidence="1" id="KW-0677">Repeat</keyword>
<dbReference type="GeneID" id="8860052"/>